<reference evidence="1" key="1">
    <citation type="submission" date="2016-01" db="EMBL/GenBank/DDBJ databases">
        <title>Reference transcriptome for the parasite Schistocephalus solidus: insights into the molecular evolution of parasitism.</title>
        <authorList>
            <person name="Hebert F.O."/>
            <person name="Grambauer S."/>
            <person name="Barber I."/>
            <person name="Landry C.R."/>
            <person name="Aubin-Horth N."/>
        </authorList>
    </citation>
    <scope>NUCLEOTIDE SEQUENCE</scope>
</reference>
<evidence type="ECO:0000313" key="1">
    <source>
        <dbReference type="EMBL" id="JAP62270.1"/>
    </source>
</evidence>
<sequence length="104" mass="11878">MTGSPLFTAEQIHFPIIAVGHPKFDHLLMTVGMFLHLKSSSNPYYLNNRTSKTCDAAKLLFASNFALPKDRRPQVVKNERHLGKSWLWNCLLISVILDTNLKIR</sequence>
<protein>
    <submittedName>
        <fullName evidence="1">Uncharacterized protein</fullName>
    </submittedName>
</protein>
<proteinExistence type="predicted"/>
<name>A0A0V0J9S1_SCHSO</name>
<organism evidence="1">
    <name type="scientific">Schistocephalus solidus</name>
    <name type="common">Tapeworm</name>
    <dbReference type="NCBI Taxonomy" id="70667"/>
    <lineage>
        <taxon>Eukaryota</taxon>
        <taxon>Metazoa</taxon>
        <taxon>Spiralia</taxon>
        <taxon>Lophotrochozoa</taxon>
        <taxon>Platyhelminthes</taxon>
        <taxon>Cestoda</taxon>
        <taxon>Eucestoda</taxon>
        <taxon>Diphyllobothriidea</taxon>
        <taxon>Diphyllobothriidae</taxon>
        <taxon>Schistocephalus</taxon>
    </lineage>
</organism>
<gene>
    <name evidence="1" type="ORF">TR113724</name>
</gene>
<dbReference type="EMBL" id="GEEE01000955">
    <property type="protein sequence ID" value="JAP62270.1"/>
    <property type="molecule type" value="Transcribed_RNA"/>
</dbReference>
<dbReference type="AlphaFoldDB" id="A0A0V0J9S1"/>
<accession>A0A0V0J9S1</accession>